<keyword evidence="1" id="KW-0378">Hydrolase</keyword>
<dbReference type="SMART" id="SM00471">
    <property type="entry name" value="HDc"/>
    <property type="match status" value="1"/>
</dbReference>
<evidence type="ECO:0000313" key="3">
    <source>
        <dbReference type="EMBL" id="TQL17814.1"/>
    </source>
</evidence>
<accession>A0A542W2J9</accession>
<name>A0A542W2J9_ZYMMB</name>
<dbReference type="GO" id="GO:0008832">
    <property type="term" value="F:dGTPase activity"/>
    <property type="evidence" value="ECO:0007669"/>
    <property type="project" value="TreeGrafter"/>
</dbReference>
<dbReference type="NCBIfam" id="TIGR01353">
    <property type="entry name" value="dGTP_triPase"/>
    <property type="match status" value="1"/>
</dbReference>
<dbReference type="EMBL" id="VFOF01000001">
    <property type="protein sequence ID" value="TQL17814.1"/>
    <property type="molecule type" value="Genomic_DNA"/>
</dbReference>
<proteinExistence type="predicted"/>
<dbReference type="PANTHER" id="PTHR11373">
    <property type="entry name" value="DEOXYNUCLEOSIDE TRIPHOSPHATE TRIPHOSPHOHYDROLASE"/>
    <property type="match status" value="1"/>
</dbReference>
<dbReference type="AlphaFoldDB" id="A0A542W2J9"/>
<dbReference type="Gene3D" id="1.10.3550.10">
    <property type="entry name" value="eoxyguanosinetriphosphate triphosphohydrolase domain-like"/>
    <property type="match status" value="1"/>
</dbReference>
<dbReference type="InterPro" id="IPR006261">
    <property type="entry name" value="dGTPase"/>
</dbReference>
<dbReference type="Pfam" id="PF01966">
    <property type="entry name" value="HD"/>
    <property type="match status" value="1"/>
</dbReference>
<dbReference type="InterPro" id="IPR006674">
    <property type="entry name" value="HD_domain"/>
</dbReference>
<dbReference type="InterPro" id="IPR023293">
    <property type="entry name" value="dGTP_triP_hydro_central_sf"/>
</dbReference>
<dbReference type="SUPFAM" id="SSF109604">
    <property type="entry name" value="HD-domain/PDEase-like"/>
    <property type="match status" value="1"/>
</dbReference>
<protein>
    <submittedName>
        <fullName evidence="3">dGTPase</fullName>
    </submittedName>
</protein>
<evidence type="ECO:0000313" key="4">
    <source>
        <dbReference type="Proteomes" id="UP000316887"/>
    </source>
</evidence>
<gene>
    <name evidence="3" type="ORF">FBY58_1419</name>
</gene>
<dbReference type="Gene3D" id="1.10.3210.10">
    <property type="entry name" value="Hypothetical protein af1432"/>
    <property type="match status" value="1"/>
</dbReference>
<dbReference type="InterPro" id="IPR050135">
    <property type="entry name" value="dGTPase-like"/>
</dbReference>
<sequence>MEWEKLLNHDRLGYSRYAEAPDRPAFVQDADRITFSSAFRRLANKTQVHPLYENDHIHHRLIHSVETASVGRSLGMRIGHWLENENKIKKGECHTLAGIVQAACLAHDIGNPPFGHAGESAIGKWFSKKFEDSNASSLFKDILPEEMEELKNFDGNAQGFRLLTRLEMDRNMGGMRLSYGVLGAFVKYPVTASIRQKIKTDENYCVLKKIDMLKSEQDLLSLAKNPYCGLKKIGIFKSELGLFKEVAEALNLKSENTENITWWRRDPLVFMVEAADDICYNILDLEDAYASGDLSKNEIMDHFQGICKSIHIPQQYNAAEEIANARSDCIGKAIKACVEVFKERYDELMSGQFSTSLIEESSIKDGFEKIKKTAKDRLFTSRRKTELEVYGRNVVHRILDGTLPVFEDLKQKNWDGEKLEAYHRQLCQTVGLDIRDVKTPYQALHALTDCVSGMTDRFAVKIAKNLSGN</sequence>
<dbReference type="RefSeq" id="WP_141920224.1">
    <property type="nucleotide sequence ID" value="NZ_VFOF01000001.1"/>
</dbReference>
<dbReference type="OrthoDB" id="9803619at2"/>
<dbReference type="GO" id="GO:0006203">
    <property type="term" value="P:dGTP catabolic process"/>
    <property type="evidence" value="ECO:0007669"/>
    <property type="project" value="TreeGrafter"/>
</dbReference>
<dbReference type="Gene3D" id="1.10.3410.10">
    <property type="entry name" value="putative deoxyguanosinetriphosphate triphosphohydrolase like domain"/>
    <property type="match status" value="1"/>
</dbReference>
<dbReference type="PROSITE" id="PS51831">
    <property type="entry name" value="HD"/>
    <property type="match status" value="1"/>
</dbReference>
<dbReference type="CDD" id="cd00077">
    <property type="entry name" value="HDc"/>
    <property type="match status" value="1"/>
</dbReference>
<dbReference type="PANTHER" id="PTHR11373:SF40">
    <property type="entry name" value="DEOXYGUANOSINETRIPHOSPHATE TRIPHOSPHOHYDROLASE-LIKE PROTEIN 2"/>
    <property type="match status" value="1"/>
</dbReference>
<dbReference type="InterPro" id="IPR003607">
    <property type="entry name" value="HD/PDEase_dom"/>
</dbReference>
<evidence type="ECO:0000259" key="2">
    <source>
        <dbReference type="PROSITE" id="PS51831"/>
    </source>
</evidence>
<dbReference type="Proteomes" id="UP000316887">
    <property type="component" value="Unassembled WGS sequence"/>
</dbReference>
<dbReference type="InterPro" id="IPR027432">
    <property type="entry name" value="dGTP_triphosphohydrolase_C"/>
</dbReference>
<comment type="caution">
    <text evidence="3">The sequence shown here is derived from an EMBL/GenBank/DDBJ whole genome shotgun (WGS) entry which is preliminary data.</text>
</comment>
<evidence type="ECO:0000256" key="1">
    <source>
        <dbReference type="ARBA" id="ARBA00022801"/>
    </source>
</evidence>
<organism evidence="3 4">
    <name type="scientific">Zymomonas mobilis</name>
    <dbReference type="NCBI Taxonomy" id="542"/>
    <lineage>
        <taxon>Bacteria</taxon>
        <taxon>Pseudomonadati</taxon>
        <taxon>Pseudomonadota</taxon>
        <taxon>Alphaproteobacteria</taxon>
        <taxon>Sphingomonadales</taxon>
        <taxon>Zymomonadaceae</taxon>
        <taxon>Zymomonas</taxon>
    </lineage>
</organism>
<feature type="domain" description="HD" evidence="2">
    <location>
        <begin position="60"/>
        <end position="213"/>
    </location>
</feature>
<reference evidence="3 4" key="1">
    <citation type="submission" date="2019-06" db="EMBL/GenBank/DDBJ databases">
        <title>Genome sequencing of Zymomonas mobilis strains for genetic engineering and biofuel applications.</title>
        <authorList>
            <person name="Teravest M."/>
        </authorList>
    </citation>
    <scope>NUCLEOTIDE SEQUENCE [LARGE SCALE GENOMIC DNA]</scope>
    <source>
        <strain evidence="3 4">AN0101</strain>
    </source>
</reference>